<keyword evidence="3 8" id="KW-1134">Transmembrane beta strand</keyword>
<evidence type="ECO:0000256" key="5">
    <source>
        <dbReference type="ARBA" id="ARBA00023077"/>
    </source>
</evidence>
<dbReference type="InterPro" id="IPR000531">
    <property type="entry name" value="Beta-barrel_TonB"/>
</dbReference>
<dbReference type="InterPro" id="IPR039426">
    <property type="entry name" value="TonB-dep_rcpt-like"/>
</dbReference>
<reference evidence="14 15" key="1">
    <citation type="submission" date="2022-06" db="EMBL/GenBank/DDBJ databases">
        <title>Acetobacer genomes from food samples.</title>
        <authorList>
            <person name="Sombolestani A."/>
        </authorList>
    </citation>
    <scope>NUCLEOTIDE SEQUENCE [LARGE SCALE GENOMIC DNA]</scope>
    <source>
        <strain evidence="14 15">R-83281</strain>
    </source>
</reference>
<evidence type="ECO:0000259" key="12">
    <source>
        <dbReference type="Pfam" id="PF00593"/>
    </source>
</evidence>
<name>A0ABT1EVA1_9PROT</name>
<organism evidence="14 15">
    <name type="scientific">Acetobacter cerevisiae</name>
    <dbReference type="NCBI Taxonomy" id="178900"/>
    <lineage>
        <taxon>Bacteria</taxon>
        <taxon>Pseudomonadati</taxon>
        <taxon>Pseudomonadota</taxon>
        <taxon>Alphaproteobacteria</taxon>
        <taxon>Acetobacterales</taxon>
        <taxon>Acetobacteraceae</taxon>
        <taxon>Acetobacter</taxon>
    </lineage>
</organism>
<dbReference type="PANTHER" id="PTHR47234:SF1">
    <property type="entry name" value="TONB-DEPENDENT RECEPTOR"/>
    <property type="match status" value="1"/>
</dbReference>
<evidence type="ECO:0000256" key="10">
    <source>
        <dbReference type="SAM" id="MobiDB-lite"/>
    </source>
</evidence>
<comment type="subcellular location">
    <subcellularLocation>
        <location evidence="1 8">Cell outer membrane</location>
        <topology evidence="1 8">Multi-pass membrane protein</topology>
    </subcellularLocation>
</comment>
<dbReference type="Gene3D" id="2.170.130.10">
    <property type="entry name" value="TonB-dependent receptor, plug domain"/>
    <property type="match status" value="1"/>
</dbReference>
<keyword evidence="5 9" id="KW-0798">TonB box</keyword>
<proteinExistence type="inferred from homology"/>
<evidence type="ECO:0000256" key="7">
    <source>
        <dbReference type="ARBA" id="ARBA00023237"/>
    </source>
</evidence>
<evidence type="ECO:0000256" key="1">
    <source>
        <dbReference type="ARBA" id="ARBA00004571"/>
    </source>
</evidence>
<dbReference type="InterPro" id="IPR037066">
    <property type="entry name" value="Plug_dom_sf"/>
</dbReference>
<evidence type="ECO:0000256" key="11">
    <source>
        <dbReference type="SAM" id="SignalP"/>
    </source>
</evidence>
<keyword evidence="6 8" id="KW-0472">Membrane</keyword>
<evidence type="ECO:0000259" key="13">
    <source>
        <dbReference type="Pfam" id="PF07715"/>
    </source>
</evidence>
<evidence type="ECO:0000256" key="2">
    <source>
        <dbReference type="ARBA" id="ARBA00022448"/>
    </source>
</evidence>
<dbReference type="SUPFAM" id="SSF56935">
    <property type="entry name" value="Porins"/>
    <property type="match status" value="1"/>
</dbReference>
<feature type="domain" description="TonB-dependent receptor-like beta-barrel" evidence="12">
    <location>
        <begin position="452"/>
        <end position="975"/>
    </location>
</feature>
<feature type="signal peptide" evidence="11">
    <location>
        <begin position="1"/>
        <end position="41"/>
    </location>
</feature>
<dbReference type="Gene3D" id="2.40.170.20">
    <property type="entry name" value="TonB-dependent receptor, beta-barrel domain"/>
    <property type="match status" value="1"/>
</dbReference>
<feature type="domain" description="TonB-dependent receptor plug" evidence="13">
    <location>
        <begin position="98"/>
        <end position="216"/>
    </location>
</feature>
<evidence type="ECO:0000256" key="4">
    <source>
        <dbReference type="ARBA" id="ARBA00022692"/>
    </source>
</evidence>
<dbReference type="PANTHER" id="PTHR47234">
    <property type="match status" value="1"/>
</dbReference>
<gene>
    <name evidence="14" type="ORF">NKW54_15460</name>
</gene>
<feature type="region of interest" description="Disordered" evidence="10">
    <location>
        <begin position="59"/>
        <end position="102"/>
    </location>
</feature>
<dbReference type="Proteomes" id="UP001523543">
    <property type="component" value="Unassembled WGS sequence"/>
</dbReference>
<dbReference type="Pfam" id="PF07715">
    <property type="entry name" value="Plug"/>
    <property type="match status" value="1"/>
</dbReference>
<evidence type="ECO:0000256" key="6">
    <source>
        <dbReference type="ARBA" id="ARBA00023136"/>
    </source>
</evidence>
<dbReference type="InterPro" id="IPR012910">
    <property type="entry name" value="Plug_dom"/>
</dbReference>
<keyword evidence="14" id="KW-0675">Receptor</keyword>
<protein>
    <submittedName>
        <fullName evidence="14">TonB-dependent receptor</fullName>
    </submittedName>
</protein>
<comment type="caution">
    <text evidence="14">The sequence shown here is derived from an EMBL/GenBank/DDBJ whole genome shotgun (WGS) entry which is preliminary data.</text>
</comment>
<sequence length="1014" mass="110228">MKRIRSDFFIPQLKLVKYTPNWKMAASITVSSLLFSPCLHAENSSNITVPVEKQDATKKSQAKKQITQNSKLLKQQAESSSTENITVTGSMLHDPNVSSMSPITTISRSDMARRGFSNVTDALQALSSNGAGSLTNAFSGNGAFAGGASAPSLRGLSSDSTLVLVDGQRLSYYPLSDDGQRNFVDTNWIPSSLMESTEVLEDGAATRYGADAVAGVINYKTRQQIKGFEGNAEGGLSQRGDAGHQKLYATYGWGDLKHDGYNIYVNSEYQQDDALYNRQLGYPYKTGDLTGIGGENGNTNVLTSAGNINNFGATPITVVAPSNGTTGVSGPWQILNTSKNCGTYGPVLNGYITGTPTGSVSQTCSQNATGDYAQISPSLRRISASAHGVFQVSPRSQLTTMFTYSQALSEYSGTPSAVRVQSQSRAINTLSTSLPVYLPDNVTLNPNNPFASSNQTAQVTGLFSDIPYQTSQLSQNFRGSARYNGTAASHWGSDWNYDINFVGMNTTLEQTIRGVPTIQGIMNAIQNGTYNFVDPSKNTDAVRNSIAPKNVMNARTQEYSGEMSVSKGLFKLPGGMVDLAIGGNIRYESLYDPSANPYDKNDPAAQYTGKINPFYAMGSRWVKSGFFELGLPFHKMLSGNIAGRYDDYSEGFSHYTPKAGLLFKPVEQFALRGTFSRGFRVPSFAETGGSNVGYTTFRPQNAAWLNQHLNADGSVNSYARSYSIGSNTAGNPNLKPEIATNFTGGALIKPTNWLNFSFDYYYIKKSNYIAANPVSTTDVAEAYLAGQTLPAGVSVTPDIPDTQNPNAPPRPALINLGYINTNKVETDGVDFAVSANHRLPGVLHDVRWISTGRATYVRRFNLTTPDGQVQRYAGTIGPYGAVSASGTPRWRANWSNTFIYKNLSLTPTVYYTSGYKAVAEDQTGPGSRKDCSSFNAIQQSFTPSQCHVKSFWDVDLTVNYRINEHWNIYANVYNLLGFKAPYDFATYGSYLYNSAWSQKGIVLRSFHFGVNARF</sequence>
<evidence type="ECO:0000256" key="8">
    <source>
        <dbReference type="PROSITE-ProRule" id="PRU01360"/>
    </source>
</evidence>
<dbReference type="Pfam" id="PF00593">
    <property type="entry name" value="TonB_dep_Rec_b-barrel"/>
    <property type="match status" value="1"/>
</dbReference>
<feature type="compositionally biased region" description="Polar residues" evidence="10">
    <location>
        <begin position="63"/>
        <end position="89"/>
    </location>
</feature>
<comment type="similarity">
    <text evidence="8 9">Belongs to the TonB-dependent receptor family.</text>
</comment>
<evidence type="ECO:0000313" key="15">
    <source>
        <dbReference type="Proteomes" id="UP001523543"/>
    </source>
</evidence>
<accession>A0ABT1EVA1</accession>
<feature type="chain" id="PRO_5046191465" evidence="11">
    <location>
        <begin position="42"/>
        <end position="1014"/>
    </location>
</feature>
<keyword evidence="15" id="KW-1185">Reference proteome</keyword>
<dbReference type="PROSITE" id="PS52016">
    <property type="entry name" value="TONB_DEPENDENT_REC_3"/>
    <property type="match status" value="1"/>
</dbReference>
<dbReference type="InterPro" id="IPR036942">
    <property type="entry name" value="Beta-barrel_TonB_sf"/>
</dbReference>
<keyword evidence="11" id="KW-0732">Signal</keyword>
<evidence type="ECO:0000256" key="3">
    <source>
        <dbReference type="ARBA" id="ARBA00022452"/>
    </source>
</evidence>
<keyword evidence="4 8" id="KW-0812">Transmembrane</keyword>
<keyword evidence="2 8" id="KW-0813">Transport</keyword>
<dbReference type="RefSeq" id="WP_253551266.1">
    <property type="nucleotide sequence ID" value="NZ_JAMYZR010000082.1"/>
</dbReference>
<evidence type="ECO:0000313" key="14">
    <source>
        <dbReference type="EMBL" id="MCP1247307.1"/>
    </source>
</evidence>
<keyword evidence="7 8" id="KW-0998">Cell outer membrane</keyword>
<dbReference type="EMBL" id="JAMYZR010000082">
    <property type="protein sequence ID" value="MCP1247307.1"/>
    <property type="molecule type" value="Genomic_DNA"/>
</dbReference>
<evidence type="ECO:0000256" key="9">
    <source>
        <dbReference type="RuleBase" id="RU003357"/>
    </source>
</evidence>